<gene>
    <name evidence="4" type="ORF">AJ80_04613</name>
</gene>
<proteinExistence type="inferred from homology"/>
<keyword evidence="3" id="KW-0560">Oxidoreductase</keyword>
<dbReference type="STRING" id="1447883.A0A2B7YAU8"/>
<protein>
    <submittedName>
        <fullName evidence="4">Uncharacterized protein</fullName>
    </submittedName>
</protein>
<evidence type="ECO:0000256" key="2">
    <source>
        <dbReference type="ARBA" id="ARBA00022857"/>
    </source>
</evidence>
<dbReference type="OrthoDB" id="191139at2759"/>
<keyword evidence="5" id="KW-1185">Reference proteome</keyword>
<dbReference type="Gene3D" id="3.40.50.720">
    <property type="entry name" value="NAD(P)-binding Rossmann-like Domain"/>
    <property type="match status" value="1"/>
</dbReference>
<dbReference type="EMBL" id="PDNA01000060">
    <property type="protein sequence ID" value="PGH17992.1"/>
    <property type="molecule type" value="Genomic_DNA"/>
</dbReference>
<dbReference type="Proteomes" id="UP000224634">
    <property type="component" value="Unassembled WGS sequence"/>
</dbReference>
<dbReference type="PANTHER" id="PTHR24320">
    <property type="entry name" value="RETINOL DEHYDROGENASE"/>
    <property type="match status" value="1"/>
</dbReference>
<dbReference type="GO" id="GO:0016491">
    <property type="term" value="F:oxidoreductase activity"/>
    <property type="evidence" value="ECO:0007669"/>
    <property type="project" value="UniProtKB-KW"/>
</dbReference>
<comment type="similarity">
    <text evidence="1">Belongs to the short-chain dehydrogenases/reductases (SDR) family.</text>
</comment>
<evidence type="ECO:0000256" key="3">
    <source>
        <dbReference type="ARBA" id="ARBA00023002"/>
    </source>
</evidence>
<dbReference type="AlphaFoldDB" id="A0A2B7YAU8"/>
<keyword evidence="2" id="KW-0521">NADP</keyword>
<organism evidence="4 5">
    <name type="scientific">Polytolypa hystricis (strain UAMH7299)</name>
    <dbReference type="NCBI Taxonomy" id="1447883"/>
    <lineage>
        <taxon>Eukaryota</taxon>
        <taxon>Fungi</taxon>
        <taxon>Dikarya</taxon>
        <taxon>Ascomycota</taxon>
        <taxon>Pezizomycotina</taxon>
        <taxon>Eurotiomycetes</taxon>
        <taxon>Eurotiomycetidae</taxon>
        <taxon>Onygenales</taxon>
        <taxon>Onygenales incertae sedis</taxon>
        <taxon>Polytolypa</taxon>
    </lineage>
</organism>
<dbReference type="InterPro" id="IPR036291">
    <property type="entry name" value="NAD(P)-bd_dom_sf"/>
</dbReference>
<dbReference type="InterPro" id="IPR002347">
    <property type="entry name" value="SDR_fam"/>
</dbReference>
<sequence length="337" mass="37916">MNNPLRPYYAFGCDEATGGRGPTHKISAQLLRYGIKKLYIVARSKTKYDAALSTWCERPDVNVQSQEKGEFSQRVEFIPCDLGDIQDVKNAAEQILRKTDRLDMLLCNAALPISPTYTLSPQSIELIFAVNHVGHHILVSLLLPLMKATITRHKTNDARIVVTSSSLHHFCQELDLDSLTSPTPLKSACWDGVWRYGRSKLANILFTRELSQRLMDGEDDDASKHIYVNSFFPGNIATDQMDVWQHYLGFALGWAFRRVFSVMGQTPQDGAATALFLAASEKIKEGEGVRGQYYIPIGKLESTSSIAQDMDLAQGLWEWTDQRIAETLGENWRVSRV</sequence>
<reference evidence="4 5" key="1">
    <citation type="submission" date="2017-10" db="EMBL/GenBank/DDBJ databases">
        <title>Comparative genomics in systemic dimorphic fungi from Ajellomycetaceae.</title>
        <authorList>
            <person name="Munoz J.F."/>
            <person name="Mcewen J.G."/>
            <person name="Clay O.K."/>
            <person name="Cuomo C.A."/>
        </authorList>
    </citation>
    <scope>NUCLEOTIDE SEQUENCE [LARGE SCALE GENOMIC DNA]</scope>
    <source>
        <strain evidence="4 5">UAMH7299</strain>
    </source>
</reference>
<evidence type="ECO:0000256" key="1">
    <source>
        <dbReference type="ARBA" id="ARBA00006484"/>
    </source>
</evidence>
<name>A0A2B7YAU8_POLH7</name>
<accession>A0A2B7YAU8</accession>
<dbReference type="SUPFAM" id="SSF51735">
    <property type="entry name" value="NAD(P)-binding Rossmann-fold domains"/>
    <property type="match status" value="1"/>
</dbReference>
<comment type="caution">
    <text evidence="4">The sequence shown here is derived from an EMBL/GenBank/DDBJ whole genome shotgun (WGS) entry which is preliminary data.</text>
</comment>
<evidence type="ECO:0000313" key="4">
    <source>
        <dbReference type="EMBL" id="PGH17992.1"/>
    </source>
</evidence>
<dbReference type="Pfam" id="PF00106">
    <property type="entry name" value="adh_short"/>
    <property type="match status" value="1"/>
</dbReference>
<dbReference type="PANTHER" id="PTHR24320:SF154">
    <property type="entry name" value="OXIDOREDUCTASE, SHORT-CHAIN DEHYDROGENASE_REDUCTASE FAMILY (AFU_ORTHOLOGUE AFUA_2G04560)"/>
    <property type="match status" value="1"/>
</dbReference>
<evidence type="ECO:0000313" key="5">
    <source>
        <dbReference type="Proteomes" id="UP000224634"/>
    </source>
</evidence>